<reference evidence="1" key="1">
    <citation type="submission" date="2014-09" db="EMBL/GenBank/DDBJ databases">
        <title>The mobilome of the heavy metals and metalloids hypertolerant bacteria from the Lubin copper mine (Poland).</title>
        <authorList>
            <person name="Dziewit L."/>
            <person name="Bartosik D."/>
        </authorList>
    </citation>
    <scope>NUCLEOTIDE SEQUENCE</scope>
    <source>
        <plasmid evidence="1">pLM19O2</plasmid>
    </source>
</reference>
<geneLocation type="plasmid" evidence="1">
    <name>pLM19O2</name>
</geneLocation>
<name>A0A0D5A195_9HYPH</name>
<dbReference type="EMBL" id="KM659092">
    <property type="protein sequence ID" value="AJW29956.1"/>
    <property type="molecule type" value="Genomic_DNA"/>
</dbReference>
<organism evidence="1">
    <name type="scientific">Ochrobactrum sp. LM19</name>
    <dbReference type="NCBI Taxonomy" id="1449781"/>
    <lineage>
        <taxon>Bacteria</taxon>
        <taxon>Pseudomonadati</taxon>
        <taxon>Pseudomonadota</taxon>
        <taxon>Alphaproteobacteria</taxon>
        <taxon>Hyphomicrobiales</taxon>
        <taxon>Brucellaceae</taxon>
        <taxon>Brucella/Ochrobactrum group</taxon>
        <taxon>Ochrobactrum</taxon>
    </lineage>
</organism>
<dbReference type="AlphaFoldDB" id="A0A0D5A195"/>
<accession>A0A0D5A195</accession>
<protein>
    <submittedName>
        <fullName evidence="1">Uncharacterized protein</fullName>
    </submittedName>
</protein>
<keyword evidence="1" id="KW-0614">Plasmid</keyword>
<proteinExistence type="predicted"/>
<evidence type="ECO:0000313" key="1">
    <source>
        <dbReference type="EMBL" id="AJW29956.1"/>
    </source>
</evidence>
<sequence length="77" mass="8339">MTTTTTTTTTGLCTLVMSLSNRLGQEPKTIAEFLIALKDEGMCIVRTEELAAILADFNQLSDARVPAKVGRDSRAYS</sequence>
<gene>
    <name evidence="1" type="ORF">pLM19O2_p11</name>
</gene>